<dbReference type="RefSeq" id="WP_007385346.1">
    <property type="nucleotide sequence ID" value="NZ_CM000951.1"/>
</dbReference>
<dbReference type="Gene3D" id="3.40.190.10">
    <property type="entry name" value="Periplasmic binding protein-like II"/>
    <property type="match status" value="2"/>
</dbReference>
<dbReference type="PROSITE" id="PS50931">
    <property type="entry name" value="HTH_LYSR"/>
    <property type="match status" value="1"/>
</dbReference>
<dbReference type="EMBL" id="CM000951">
    <property type="protein sequence ID" value="EDY56060.1"/>
    <property type="molecule type" value="Genomic_DNA"/>
</dbReference>
<evidence type="ECO:0000256" key="5">
    <source>
        <dbReference type="SAM" id="MobiDB-lite"/>
    </source>
</evidence>
<dbReference type="Gene3D" id="1.10.10.10">
    <property type="entry name" value="Winged helix-like DNA-binding domain superfamily/Winged helix DNA-binding domain"/>
    <property type="match status" value="1"/>
</dbReference>
<dbReference type="GO" id="GO:0032993">
    <property type="term" value="C:protein-DNA complex"/>
    <property type="evidence" value="ECO:0007669"/>
    <property type="project" value="TreeGrafter"/>
</dbReference>
<evidence type="ECO:0000256" key="2">
    <source>
        <dbReference type="ARBA" id="ARBA00023015"/>
    </source>
</evidence>
<protein>
    <submittedName>
        <fullName evidence="7">Transcriptional regulator</fullName>
    </submittedName>
</protein>
<dbReference type="PRINTS" id="PR00039">
    <property type="entry name" value="HTHLYSR"/>
</dbReference>
<keyword evidence="8" id="KW-1185">Reference proteome</keyword>
<gene>
    <name evidence="7" type="ORF">SSEG_02822</name>
</gene>
<accession>B5HTA5</accession>
<sequence length="318" mass="33920">MNIGISHLRAFVAVLDCGSFSLAAAELGISQSAVSHSVATLERSLGAPVFVRSSGVRLTVLGEQILVHARQVVGAYGAIRDVASQHGGQPSGTVRIAATPTACQGVLPQLLHRWQHEFPLVTVVVLEGDDAEVESWLGEGAVELAVLIDRPSDAGVLLTTDHFHALLGSDHPLAGEAEIDIADLDDDSMIVSTSGCEEYVRKVYRLAHRSLRPGHRVRDMGTLLAMVRSGLGVSVVPGLTSAMLDHRLVMIPLRQYVSRDLTLTGPIGRPWHKAAQVLVESCRQVPSQPLPGQQGTRLTLTTSRGAARRARTARSEAG</sequence>
<dbReference type="eggNOG" id="COG0583">
    <property type="taxonomic scope" value="Bacteria"/>
</dbReference>
<keyword evidence="2" id="KW-0805">Transcription regulation</keyword>
<dbReference type="SUPFAM" id="SSF46785">
    <property type="entry name" value="Winged helix' DNA-binding domain"/>
    <property type="match status" value="1"/>
</dbReference>
<dbReference type="GO" id="GO:0003700">
    <property type="term" value="F:DNA-binding transcription factor activity"/>
    <property type="evidence" value="ECO:0007669"/>
    <property type="project" value="InterPro"/>
</dbReference>
<dbReference type="CDD" id="cd05466">
    <property type="entry name" value="PBP2_LTTR_substrate"/>
    <property type="match status" value="1"/>
</dbReference>
<reference evidence="7" key="1">
    <citation type="submission" date="2009-10" db="EMBL/GenBank/DDBJ databases">
        <title>The genome sequence of Streptomyces sviceus strain ATCC 29083.</title>
        <authorList>
            <consortium name="The Broad Institute Genome Sequencing Platform"/>
            <consortium name="Broad Institute Microbial Sequencing Center"/>
            <person name="Fischbach M."/>
            <person name="Godfrey P."/>
            <person name="Ward D."/>
            <person name="Young S."/>
            <person name="Zeng Q."/>
            <person name="Koehrsen M."/>
            <person name="Alvarado L."/>
            <person name="Berlin A.M."/>
            <person name="Bochicchio J."/>
            <person name="Borenstein D."/>
            <person name="Chapman S.B."/>
            <person name="Chen Z."/>
            <person name="Engels R."/>
            <person name="Freedman E."/>
            <person name="Gellesch M."/>
            <person name="Goldberg J."/>
            <person name="Griggs A."/>
            <person name="Gujja S."/>
            <person name="Heilman E.R."/>
            <person name="Heiman D.I."/>
            <person name="Hepburn T.A."/>
            <person name="Howarth C."/>
            <person name="Jen D."/>
            <person name="Larson L."/>
            <person name="Lewis B."/>
            <person name="Mehta T."/>
            <person name="Park D."/>
            <person name="Pearson M."/>
            <person name="Richards J."/>
            <person name="Roberts A."/>
            <person name="Saif S."/>
            <person name="Shea T.D."/>
            <person name="Shenoy N."/>
            <person name="Sisk P."/>
            <person name="Stolte C."/>
            <person name="Sykes S.N."/>
            <person name="Thomson T."/>
            <person name="Walk T."/>
            <person name="White J."/>
            <person name="Yandava C."/>
            <person name="Straight P."/>
            <person name="Clardy J."/>
            <person name="Hung D."/>
            <person name="Kolter R."/>
            <person name="Mekalanos J."/>
            <person name="Walker S."/>
            <person name="Walsh C.T."/>
            <person name="Wieland-Brown L.C."/>
            <person name="Haas B."/>
            <person name="Nusbaum C."/>
            <person name="Birren B."/>
        </authorList>
    </citation>
    <scope>NUCLEOTIDE SEQUENCE [LARGE SCALE GENOMIC DNA]</scope>
    <source>
        <strain evidence="7">ATCC 29083</strain>
    </source>
</reference>
<keyword evidence="3" id="KW-0238">DNA-binding</keyword>
<evidence type="ECO:0000313" key="8">
    <source>
        <dbReference type="Proteomes" id="UP000002785"/>
    </source>
</evidence>
<proteinExistence type="inferred from homology"/>
<dbReference type="Pfam" id="PF03466">
    <property type="entry name" value="LysR_substrate"/>
    <property type="match status" value="1"/>
</dbReference>
<dbReference type="InterPro" id="IPR005119">
    <property type="entry name" value="LysR_subst-bd"/>
</dbReference>
<dbReference type="Proteomes" id="UP000002785">
    <property type="component" value="Chromosome"/>
</dbReference>
<feature type="compositionally biased region" description="Low complexity" evidence="5">
    <location>
        <begin position="295"/>
        <end position="305"/>
    </location>
</feature>
<feature type="region of interest" description="Disordered" evidence="5">
    <location>
        <begin position="286"/>
        <end position="318"/>
    </location>
</feature>
<evidence type="ECO:0000259" key="6">
    <source>
        <dbReference type="PROSITE" id="PS50931"/>
    </source>
</evidence>
<organism evidence="7 8">
    <name type="scientific">Streptomyces sviceus (strain ATCC 29083 / DSM 924 / JCM 4929 / NBRC 13980 / NCIMB 11184 / NRRL 5439 / UC 5370)</name>
    <dbReference type="NCBI Taxonomy" id="463191"/>
    <lineage>
        <taxon>Bacteria</taxon>
        <taxon>Bacillati</taxon>
        <taxon>Actinomycetota</taxon>
        <taxon>Actinomycetes</taxon>
        <taxon>Kitasatosporales</taxon>
        <taxon>Streptomycetaceae</taxon>
        <taxon>Streptomyces</taxon>
    </lineage>
</organism>
<keyword evidence="4" id="KW-0804">Transcription</keyword>
<dbReference type="OrthoDB" id="3461141at2"/>
<dbReference type="SUPFAM" id="SSF53850">
    <property type="entry name" value="Periplasmic binding protein-like II"/>
    <property type="match status" value="1"/>
</dbReference>
<dbReference type="PANTHER" id="PTHR30346:SF29">
    <property type="entry name" value="LYSR SUBSTRATE-BINDING"/>
    <property type="match status" value="1"/>
</dbReference>
<evidence type="ECO:0000256" key="1">
    <source>
        <dbReference type="ARBA" id="ARBA00009437"/>
    </source>
</evidence>
<dbReference type="HOGENOM" id="CLU_039613_1_1_11"/>
<feature type="domain" description="HTH lysR-type" evidence="6">
    <location>
        <begin position="1"/>
        <end position="59"/>
    </location>
</feature>
<dbReference type="AlphaFoldDB" id="B5HTA5"/>
<dbReference type="InterPro" id="IPR036390">
    <property type="entry name" value="WH_DNA-bd_sf"/>
</dbReference>
<dbReference type="Pfam" id="PF00126">
    <property type="entry name" value="HTH_1"/>
    <property type="match status" value="1"/>
</dbReference>
<evidence type="ECO:0000256" key="4">
    <source>
        <dbReference type="ARBA" id="ARBA00023163"/>
    </source>
</evidence>
<dbReference type="GO" id="GO:0003677">
    <property type="term" value="F:DNA binding"/>
    <property type="evidence" value="ECO:0007669"/>
    <property type="project" value="UniProtKB-KW"/>
</dbReference>
<comment type="similarity">
    <text evidence="1">Belongs to the LysR transcriptional regulatory family.</text>
</comment>
<evidence type="ECO:0000313" key="7">
    <source>
        <dbReference type="EMBL" id="EDY56060.1"/>
    </source>
</evidence>
<dbReference type="InterPro" id="IPR036388">
    <property type="entry name" value="WH-like_DNA-bd_sf"/>
</dbReference>
<name>B5HTA5_STRX2</name>
<evidence type="ECO:0000256" key="3">
    <source>
        <dbReference type="ARBA" id="ARBA00023125"/>
    </source>
</evidence>
<dbReference type="InterPro" id="IPR000847">
    <property type="entry name" value="LysR_HTH_N"/>
</dbReference>
<dbReference type="PANTHER" id="PTHR30346">
    <property type="entry name" value="TRANSCRIPTIONAL DUAL REGULATOR HCAR-RELATED"/>
    <property type="match status" value="1"/>
</dbReference>